<evidence type="ECO:0008006" key="3">
    <source>
        <dbReference type="Google" id="ProtNLM"/>
    </source>
</evidence>
<gene>
    <name evidence="1" type="ORF">K8V56_10670</name>
</gene>
<evidence type="ECO:0000313" key="2">
    <source>
        <dbReference type="Proteomes" id="UP000698173"/>
    </source>
</evidence>
<organism evidence="1 2">
    <name type="scientific">Sporosarcina psychrophila</name>
    <name type="common">Bacillus psychrophilus</name>
    <dbReference type="NCBI Taxonomy" id="1476"/>
    <lineage>
        <taxon>Bacteria</taxon>
        <taxon>Bacillati</taxon>
        <taxon>Bacillota</taxon>
        <taxon>Bacilli</taxon>
        <taxon>Bacillales</taxon>
        <taxon>Caryophanaceae</taxon>
        <taxon>Sporosarcina</taxon>
    </lineage>
</organism>
<dbReference type="Proteomes" id="UP000698173">
    <property type="component" value="Unassembled WGS sequence"/>
</dbReference>
<reference evidence="1" key="2">
    <citation type="submission" date="2021-09" db="EMBL/GenBank/DDBJ databases">
        <authorList>
            <person name="Gilroy R."/>
        </authorList>
    </citation>
    <scope>NUCLEOTIDE SEQUENCE</scope>
    <source>
        <strain evidence="1">CHK171-7178</strain>
    </source>
</reference>
<accession>A0A921KDL4</accession>
<dbReference type="AlphaFoldDB" id="A0A921KDL4"/>
<sequence>MNTGELVELNGRVYCSSCKGKTNHKSIMSHSIGSEGGDDFQWHASYHIVQCLGCDGIAFVKKYMDQDTWEYIDGDREWADVFTVYPEEPKAEDDNRWLDRYKITSKKFKHTPKNICDLYEQIVESYNNQHLILSVSGLRTLIEGICSNLDIKKGYMYDMEKNKLPDQDGIERKKESLGGRIFGLYEGDYIVFTQAMILQKVKVIGNSAIHDIIVPDIKIVKEIISIVEKVLDDIFELRKHPLLTDS</sequence>
<reference evidence="1" key="1">
    <citation type="journal article" date="2021" name="PeerJ">
        <title>Extensive microbial diversity within the chicken gut microbiome revealed by metagenomics and culture.</title>
        <authorList>
            <person name="Gilroy R."/>
            <person name="Ravi A."/>
            <person name="Getino M."/>
            <person name="Pursley I."/>
            <person name="Horton D.L."/>
            <person name="Alikhan N.F."/>
            <person name="Baker D."/>
            <person name="Gharbi K."/>
            <person name="Hall N."/>
            <person name="Watson M."/>
            <person name="Adriaenssens E.M."/>
            <person name="Foster-Nyarko E."/>
            <person name="Jarju S."/>
            <person name="Secka A."/>
            <person name="Antonio M."/>
            <person name="Oren A."/>
            <person name="Chaudhuri R.R."/>
            <person name="La Ragione R."/>
            <person name="Hildebrand F."/>
            <person name="Pallen M.J."/>
        </authorList>
    </citation>
    <scope>NUCLEOTIDE SEQUENCE</scope>
    <source>
        <strain evidence="1">CHK171-7178</strain>
    </source>
</reference>
<protein>
    <recommendedName>
        <fullName evidence="3">DUF4145 domain-containing protein</fullName>
    </recommendedName>
</protein>
<name>A0A921KDL4_SPOPS</name>
<comment type="caution">
    <text evidence="1">The sequence shown here is derived from an EMBL/GenBank/DDBJ whole genome shotgun (WGS) entry which is preliminary data.</text>
</comment>
<evidence type="ECO:0000313" key="1">
    <source>
        <dbReference type="EMBL" id="HJF32218.1"/>
    </source>
</evidence>
<dbReference type="EMBL" id="DYWT01000175">
    <property type="protein sequence ID" value="HJF32218.1"/>
    <property type="molecule type" value="Genomic_DNA"/>
</dbReference>
<proteinExistence type="predicted"/>